<sequence length="523" mass="57886">MILGCFEKALRRTAFFSILGVELFKRNMNKKYFSIALLMLGFSFSECIAQSKKTEIESNFKERESISHFRYLASDELMGRDPIRPEIDAAARYIAEQFWKYGAKEITGADGYYQNIPFRLSAPPSKGEVHLGDSIYRQGDNLLVLDGPSFEGKHALIVVGYGLESDYENKDVMGKVVVTNVGAPNRLSPADLFAAGREKLSLAKSKGAIGIIEIYNVPTVPWNLVSNFLNRTQLTVDNTAGEQSIPYIWLKDLNNQMINAIGKGTYSSADFQIMGKVNKSIIGKNVVAIIEGTDPALKDEYVMLSAHYDHVGVGKPNAEGDSIYNGARDNAVGTVAIINAARYFAEHPPKRSILLCAWTAEEKGLLGSGFFADNPLIPLEKVVYNLNIDNAGYNDTSIISVIGLGRTSADPMIEKAVAEFGLNAISDPAPEQGLYDRSDNVNFARKGIPSPTFSLGFTAFDEEVSKHYHQASDQVDNFDLEYAVLYWKSYILSALYIANWDQKPVWKAGDKYEEVGKKLYGLD</sequence>
<reference evidence="2 3" key="1">
    <citation type="journal article" date="2013" name="Genome Announc.">
        <title>Draft Genome Sequence of the Psychrophilic and Alkaliphilic Rhodonellum psychrophilum Strain GCM71T.</title>
        <authorList>
            <person name="Hauptmann A.L."/>
            <person name="Glaring M.A."/>
            <person name="Hallin P.F."/>
            <person name="Prieme A."/>
            <person name="Stougaard P."/>
        </authorList>
    </citation>
    <scope>NUCLEOTIDE SEQUENCE [LARGE SCALE GENOMIC DNA]</scope>
    <source>
        <strain evidence="2 3">GCM71</strain>
    </source>
</reference>
<comment type="caution">
    <text evidence="2">The sequence shown here is derived from an EMBL/GenBank/DDBJ whole genome shotgun (WGS) entry which is preliminary data.</text>
</comment>
<dbReference type="GO" id="GO:0008235">
    <property type="term" value="F:metalloexopeptidase activity"/>
    <property type="evidence" value="ECO:0007669"/>
    <property type="project" value="InterPro"/>
</dbReference>
<proteinExistence type="predicted"/>
<dbReference type="EMBL" id="AWXR01000033">
    <property type="protein sequence ID" value="ERM82107.1"/>
    <property type="molecule type" value="Genomic_DNA"/>
</dbReference>
<feature type="domain" description="Peptidase M28" evidence="1">
    <location>
        <begin position="285"/>
        <end position="481"/>
    </location>
</feature>
<dbReference type="eggNOG" id="COG2234">
    <property type="taxonomic scope" value="Bacteria"/>
</dbReference>
<dbReference type="Gene3D" id="3.50.30.30">
    <property type="match status" value="1"/>
</dbReference>
<dbReference type="PATRIC" id="fig|1123057.7.peg.3030"/>
<keyword evidence="3" id="KW-1185">Reference proteome</keyword>
<dbReference type="InterPro" id="IPR046450">
    <property type="entry name" value="PA_dom_sf"/>
</dbReference>
<dbReference type="Proteomes" id="UP000016843">
    <property type="component" value="Unassembled WGS sequence"/>
</dbReference>
<dbReference type="PANTHER" id="PTHR12147:SF26">
    <property type="entry name" value="PEPTIDASE M28 DOMAIN-CONTAINING PROTEIN"/>
    <property type="match status" value="1"/>
</dbReference>
<dbReference type="GO" id="GO:0006508">
    <property type="term" value="P:proteolysis"/>
    <property type="evidence" value="ECO:0007669"/>
    <property type="project" value="InterPro"/>
</dbReference>
<dbReference type="Pfam" id="PF04389">
    <property type="entry name" value="Peptidase_M28"/>
    <property type="match status" value="1"/>
</dbReference>
<dbReference type="InterPro" id="IPR045175">
    <property type="entry name" value="M28_fam"/>
</dbReference>
<evidence type="ECO:0000313" key="3">
    <source>
        <dbReference type="Proteomes" id="UP000016843"/>
    </source>
</evidence>
<dbReference type="AlphaFoldDB" id="U5C1Q2"/>
<dbReference type="Gene3D" id="3.40.630.10">
    <property type="entry name" value="Zn peptidases"/>
    <property type="match status" value="1"/>
</dbReference>
<dbReference type="SUPFAM" id="SSF53187">
    <property type="entry name" value="Zn-dependent exopeptidases"/>
    <property type="match status" value="1"/>
</dbReference>
<dbReference type="SUPFAM" id="SSF52025">
    <property type="entry name" value="PA domain"/>
    <property type="match status" value="1"/>
</dbReference>
<organism evidence="2 3">
    <name type="scientific">Rhodonellum psychrophilum GCM71 = DSM 17998</name>
    <dbReference type="NCBI Taxonomy" id="1123057"/>
    <lineage>
        <taxon>Bacteria</taxon>
        <taxon>Pseudomonadati</taxon>
        <taxon>Bacteroidota</taxon>
        <taxon>Cytophagia</taxon>
        <taxon>Cytophagales</taxon>
        <taxon>Cytophagaceae</taxon>
        <taxon>Rhodonellum</taxon>
    </lineage>
</organism>
<name>U5C1Q2_9BACT</name>
<dbReference type="InterPro" id="IPR007484">
    <property type="entry name" value="Peptidase_M28"/>
</dbReference>
<evidence type="ECO:0000259" key="1">
    <source>
        <dbReference type="Pfam" id="PF04389"/>
    </source>
</evidence>
<protein>
    <submittedName>
        <fullName evidence="2">Peptidase M28</fullName>
    </submittedName>
</protein>
<gene>
    <name evidence="2" type="ORF">P872_08540</name>
</gene>
<evidence type="ECO:0000313" key="2">
    <source>
        <dbReference type="EMBL" id="ERM82107.1"/>
    </source>
</evidence>
<dbReference type="PANTHER" id="PTHR12147">
    <property type="entry name" value="METALLOPEPTIDASE M28 FAMILY MEMBER"/>
    <property type="match status" value="1"/>
</dbReference>
<accession>U5C1Q2</accession>